<dbReference type="GO" id="GO:0005886">
    <property type="term" value="C:plasma membrane"/>
    <property type="evidence" value="ECO:0007669"/>
    <property type="project" value="UniProtKB-SubCell"/>
</dbReference>
<dbReference type="Proteomes" id="UP000019760">
    <property type="component" value="Unassembled WGS sequence"/>
</dbReference>
<protein>
    <recommendedName>
        <fullName evidence="9">Membrane fusion protein (MFP) family protein</fullName>
    </recommendedName>
</protein>
<dbReference type="PANTHER" id="PTHR30386">
    <property type="entry name" value="MEMBRANE FUSION SUBUNIT OF EMRAB-TOLC MULTIDRUG EFFLUX PUMP"/>
    <property type="match status" value="1"/>
</dbReference>
<sequence>MSGSELLPPGQPDESGRDDADGRAQPGGVPSRPRDPFAQEGMPLALLEFHSPSAAMVNLPPTPSAQRIIWLVAGLFTASFVAAGVFPINEVINAPGRLVSTGSTIVVQPLETSIIRSIDVHPGDFVKQGQIVAHLDPTISGADLTNMRDQKAAYLAEVTRLRDEADGKDYHPVLDDKASVDEGAAFQRRRQEYDAKIAQYDGQIASLQSELEGYLASAAMYQRRTQVASQVLEMRRRLQQQQVGSKLNTLGAEADLTESERNQVAAVKSANASRARLAATRAEKQNYIEAWKAEIYTELSKAQHNLDDATSNYEKARLRGNLVELRAPADAVVLTVSRLSVGSVATSAQQLLTMVPTGYGLELEAVLRGQDVGFVHIGDHTLIKFTTFPYDQFGGAEGSVRTISADAFGNQSTDDGLPTARDTAAQSSPDGPSLSGYYRVRVRIDRYTLHGVPNFFHPMPGLPATANIDVGKRTVLRYFFNRLIPAATNGMREPS</sequence>
<evidence type="ECO:0000256" key="3">
    <source>
        <dbReference type="ARBA" id="ARBA00022448"/>
    </source>
</evidence>
<evidence type="ECO:0000256" key="7">
    <source>
        <dbReference type="ARBA" id="ARBA00022989"/>
    </source>
</evidence>
<dbReference type="InterPro" id="IPR010129">
    <property type="entry name" value="T1SS_HlyD"/>
</dbReference>
<feature type="domain" description="AprE-like long alpha-helical hairpin" evidence="11">
    <location>
        <begin position="141"/>
        <end position="317"/>
    </location>
</feature>
<gene>
    <name evidence="13" type="ORF">Amme_011_017</name>
</gene>
<dbReference type="PRINTS" id="PR01490">
    <property type="entry name" value="RTXTOXIND"/>
</dbReference>
<evidence type="ECO:0000256" key="2">
    <source>
        <dbReference type="ARBA" id="ARBA00009477"/>
    </source>
</evidence>
<comment type="subcellular location">
    <subcellularLocation>
        <location evidence="1 9">Cell inner membrane</location>
        <topology evidence="1 9">Single-pass membrane protein</topology>
    </subcellularLocation>
</comment>
<accession>A0A023D1A8</accession>
<dbReference type="Pfam" id="PF25994">
    <property type="entry name" value="HH_AprE"/>
    <property type="match status" value="1"/>
</dbReference>
<keyword evidence="14" id="KW-1185">Reference proteome</keyword>
<evidence type="ECO:0000256" key="4">
    <source>
        <dbReference type="ARBA" id="ARBA00022475"/>
    </source>
</evidence>
<evidence type="ECO:0000256" key="10">
    <source>
        <dbReference type="SAM" id="MobiDB-lite"/>
    </source>
</evidence>
<dbReference type="InterPro" id="IPR058982">
    <property type="entry name" value="Beta-barrel_AprE"/>
</dbReference>
<keyword evidence="8" id="KW-0472">Membrane</keyword>
<dbReference type="Pfam" id="PF26002">
    <property type="entry name" value="Beta-barrel_AprE"/>
    <property type="match status" value="1"/>
</dbReference>
<evidence type="ECO:0000256" key="9">
    <source>
        <dbReference type="RuleBase" id="RU365093"/>
    </source>
</evidence>
<feature type="region of interest" description="Disordered" evidence="10">
    <location>
        <begin position="410"/>
        <end position="432"/>
    </location>
</feature>
<dbReference type="EMBL" id="BAND01000011">
    <property type="protein sequence ID" value="GAJ27917.1"/>
    <property type="molecule type" value="Genomic_DNA"/>
</dbReference>
<evidence type="ECO:0000256" key="8">
    <source>
        <dbReference type="ARBA" id="ARBA00023136"/>
    </source>
</evidence>
<proteinExistence type="inferred from homology"/>
<dbReference type="OrthoDB" id="9810980at2"/>
<name>A0A023D1A8_ACIMT</name>
<keyword evidence="5 9" id="KW-0997">Cell inner membrane</keyword>
<evidence type="ECO:0000256" key="6">
    <source>
        <dbReference type="ARBA" id="ARBA00022692"/>
    </source>
</evidence>
<dbReference type="InterPro" id="IPR058781">
    <property type="entry name" value="HH_AprE-like"/>
</dbReference>
<dbReference type="InterPro" id="IPR050739">
    <property type="entry name" value="MFP"/>
</dbReference>
<organism evidence="13 14">
    <name type="scientific">Acidomonas methanolica NBRC 104435</name>
    <dbReference type="NCBI Taxonomy" id="1231351"/>
    <lineage>
        <taxon>Bacteria</taxon>
        <taxon>Pseudomonadati</taxon>
        <taxon>Pseudomonadota</taxon>
        <taxon>Alphaproteobacteria</taxon>
        <taxon>Acetobacterales</taxon>
        <taxon>Acetobacteraceae</taxon>
        <taxon>Acidomonas</taxon>
    </lineage>
</organism>
<comment type="similarity">
    <text evidence="2 9">Belongs to the membrane fusion protein (MFP) (TC 8.A.1) family.</text>
</comment>
<dbReference type="GO" id="GO:0015031">
    <property type="term" value="P:protein transport"/>
    <property type="evidence" value="ECO:0007669"/>
    <property type="project" value="InterPro"/>
</dbReference>
<evidence type="ECO:0000259" key="11">
    <source>
        <dbReference type="Pfam" id="PF25994"/>
    </source>
</evidence>
<feature type="domain" description="AprE-like beta-barrel" evidence="12">
    <location>
        <begin position="362"/>
        <end position="470"/>
    </location>
</feature>
<dbReference type="RefSeq" id="WP_052511580.1">
    <property type="nucleotide sequence ID" value="NZ_BAND01000011.1"/>
</dbReference>
<dbReference type="AlphaFoldDB" id="A0A023D1A8"/>
<dbReference type="NCBIfam" id="TIGR01843">
    <property type="entry name" value="type_I_hlyD"/>
    <property type="match status" value="1"/>
</dbReference>
<dbReference type="PANTHER" id="PTHR30386:SF26">
    <property type="entry name" value="TRANSPORT PROTEIN COMB"/>
    <property type="match status" value="1"/>
</dbReference>
<keyword evidence="3 9" id="KW-0813">Transport</keyword>
<keyword evidence="4 9" id="KW-1003">Cell membrane</keyword>
<keyword evidence="6" id="KW-0812">Transmembrane</keyword>
<evidence type="ECO:0000313" key="13">
    <source>
        <dbReference type="EMBL" id="GAJ27917.1"/>
    </source>
</evidence>
<feature type="region of interest" description="Disordered" evidence="10">
    <location>
        <begin position="1"/>
        <end position="37"/>
    </location>
</feature>
<evidence type="ECO:0000256" key="5">
    <source>
        <dbReference type="ARBA" id="ARBA00022519"/>
    </source>
</evidence>
<keyword evidence="7" id="KW-1133">Transmembrane helix</keyword>
<reference evidence="13 14" key="2">
    <citation type="journal article" date="2014" name="FEMS Microbiol. Lett.">
        <title>Draft genomic DNA sequence of the facultatively methylotrophic bacterium Acidomonas methanolica type strain MB58.</title>
        <authorList>
            <person name="Higashiura N."/>
            <person name="Hadano H."/>
            <person name="Hirakawa H."/>
            <person name="Matsutani M."/>
            <person name="Takabe S."/>
            <person name="Matsushita K."/>
            <person name="Azuma Y."/>
        </authorList>
    </citation>
    <scope>NUCLEOTIDE SEQUENCE [LARGE SCALE GENOMIC DNA]</scope>
    <source>
        <strain evidence="13 14">MB58</strain>
    </source>
</reference>
<evidence type="ECO:0000256" key="1">
    <source>
        <dbReference type="ARBA" id="ARBA00004377"/>
    </source>
</evidence>
<evidence type="ECO:0000259" key="12">
    <source>
        <dbReference type="Pfam" id="PF26002"/>
    </source>
</evidence>
<comment type="caution">
    <text evidence="13">The sequence shown here is derived from an EMBL/GenBank/DDBJ whole genome shotgun (WGS) entry which is preliminary data.</text>
</comment>
<evidence type="ECO:0000313" key="14">
    <source>
        <dbReference type="Proteomes" id="UP000019760"/>
    </source>
</evidence>
<reference evidence="14" key="1">
    <citation type="journal article" date="2014" name="FEMS Microbiol. Lett.">
        <title>Draft Genomic DNA Sequence of the Facultatively Methylotrophic Bacterium Acidomonas methanolica type strain MB58.</title>
        <authorList>
            <person name="Higashiura N."/>
            <person name="Hadano H."/>
            <person name="Hirakawa H."/>
            <person name="Matsutani M."/>
            <person name="Takabe S."/>
            <person name="Matsushita K."/>
            <person name="Azuma Y."/>
        </authorList>
    </citation>
    <scope>NUCLEOTIDE SEQUENCE [LARGE SCALE GENOMIC DNA]</scope>
    <source>
        <strain evidence="14">MB58</strain>
    </source>
</reference>